<gene>
    <name evidence="1" type="ORF">NITHO_5130004</name>
</gene>
<reference evidence="1 2" key="1">
    <citation type="journal article" date="2012" name="ISME J.">
        <title>Nitrification expanded: discovery, physiology and genomics of a nitrite-oxidizing bacterium from the phylum Chloroflexi.</title>
        <authorList>
            <person name="Sorokin D.Y."/>
            <person name="Lucker S."/>
            <person name="Vejmelkova D."/>
            <person name="Kostrikina N.A."/>
            <person name="Kleerebezem R."/>
            <person name="Rijpstra W.I."/>
            <person name="Damste J.S."/>
            <person name="Le Paslier D."/>
            <person name="Muyzer G."/>
            <person name="Wagner M."/>
            <person name="van Loosdrecht M.C."/>
            <person name="Daims H."/>
        </authorList>
    </citation>
    <scope>NUCLEOTIDE SEQUENCE [LARGE SCALE GENOMIC DNA]</scope>
    <source>
        <strain evidence="2">none</strain>
    </source>
</reference>
<dbReference type="EMBL" id="CAGS01000461">
    <property type="protein sequence ID" value="CCF85543.1"/>
    <property type="molecule type" value="Genomic_DNA"/>
</dbReference>
<keyword evidence="2" id="KW-1185">Reference proteome</keyword>
<sequence>MPSLACRSLIDAGGVGIASMGSCSPCPPINSGLWRAFGTMAPPLERLRVLVQASG</sequence>
<dbReference type="AlphaFoldDB" id="I4ELI1"/>
<protein>
    <submittedName>
        <fullName evidence="1">Uncharacterized protein</fullName>
    </submittedName>
</protein>
<accession>I4ELI1</accession>
<evidence type="ECO:0000313" key="1">
    <source>
        <dbReference type="EMBL" id="CCF85543.1"/>
    </source>
</evidence>
<organism evidence="1 2">
    <name type="scientific">Nitrolancea hollandica Lb</name>
    <dbReference type="NCBI Taxonomy" id="1129897"/>
    <lineage>
        <taxon>Bacteria</taxon>
        <taxon>Pseudomonadati</taxon>
        <taxon>Thermomicrobiota</taxon>
        <taxon>Thermomicrobia</taxon>
        <taxon>Sphaerobacterales</taxon>
        <taxon>Sphaerobacterineae</taxon>
        <taxon>Sphaerobacteraceae</taxon>
        <taxon>Nitrolancea</taxon>
    </lineage>
</organism>
<name>I4ELI1_9BACT</name>
<evidence type="ECO:0000313" key="2">
    <source>
        <dbReference type="Proteomes" id="UP000004221"/>
    </source>
</evidence>
<dbReference type="Proteomes" id="UP000004221">
    <property type="component" value="Unassembled WGS sequence"/>
</dbReference>
<proteinExistence type="predicted"/>
<comment type="caution">
    <text evidence="1">The sequence shown here is derived from an EMBL/GenBank/DDBJ whole genome shotgun (WGS) entry which is preliminary data.</text>
</comment>
<dbReference type="PROSITE" id="PS51257">
    <property type="entry name" value="PROKAR_LIPOPROTEIN"/>
    <property type="match status" value="1"/>
</dbReference>